<protein>
    <submittedName>
        <fullName evidence="2">Uncharacterized protein</fullName>
    </submittedName>
</protein>
<keyword evidence="1" id="KW-0472">Membrane</keyword>
<keyword evidence="1" id="KW-1133">Transmembrane helix</keyword>
<evidence type="ECO:0000313" key="3">
    <source>
        <dbReference type="Proteomes" id="UP001254608"/>
    </source>
</evidence>
<dbReference type="EMBL" id="JAVRIC010000030">
    <property type="protein sequence ID" value="MDT0498955.1"/>
    <property type="molecule type" value="Genomic_DNA"/>
</dbReference>
<comment type="caution">
    <text evidence="2">The sequence shown here is derived from an EMBL/GenBank/DDBJ whole genome shotgun (WGS) entry which is preliminary data.</text>
</comment>
<sequence>MLLIAASLALLFLVALGVSQRFRASVARHRLGVAVVLFGTAGAIVFAFVASDYFSIDACLDDGGRWNKEREVCEYQEPSSAP</sequence>
<organism evidence="2 3">
    <name type="scientific">Banduia mediterranea</name>
    <dbReference type="NCBI Taxonomy" id="3075609"/>
    <lineage>
        <taxon>Bacteria</taxon>
        <taxon>Pseudomonadati</taxon>
        <taxon>Pseudomonadota</taxon>
        <taxon>Gammaproteobacteria</taxon>
        <taxon>Nevskiales</taxon>
        <taxon>Algiphilaceae</taxon>
        <taxon>Banduia</taxon>
    </lineage>
</organism>
<accession>A0ABU2WN34</accession>
<keyword evidence="3" id="KW-1185">Reference proteome</keyword>
<name>A0ABU2WN34_9GAMM</name>
<evidence type="ECO:0000313" key="2">
    <source>
        <dbReference type="EMBL" id="MDT0498955.1"/>
    </source>
</evidence>
<reference evidence="2 3" key="1">
    <citation type="submission" date="2023-09" db="EMBL/GenBank/DDBJ databases">
        <authorList>
            <person name="Rey-Velasco X."/>
        </authorList>
    </citation>
    <scope>NUCLEOTIDE SEQUENCE [LARGE SCALE GENOMIC DNA]</scope>
    <source>
        <strain evidence="2 3">W345</strain>
    </source>
</reference>
<proteinExistence type="predicted"/>
<evidence type="ECO:0000256" key="1">
    <source>
        <dbReference type="SAM" id="Phobius"/>
    </source>
</evidence>
<feature type="transmembrane region" description="Helical" evidence="1">
    <location>
        <begin position="33"/>
        <end position="56"/>
    </location>
</feature>
<dbReference type="RefSeq" id="WP_311366367.1">
    <property type="nucleotide sequence ID" value="NZ_JAVRIC010000030.1"/>
</dbReference>
<keyword evidence="1" id="KW-0812">Transmembrane</keyword>
<gene>
    <name evidence="2" type="ORF">RM530_16550</name>
</gene>
<dbReference type="Proteomes" id="UP001254608">
    <property type="component" value="Unassembled WGS sequence"/>
</dbReference>